<dbReference type="GO" id="GO:0016251">
    <property type="term" value="F:RNA polymerase II general transcription initiation factor activity"/>
    <property type="evidence" value="ECO:0007669"/>
    <property type="project" value="InterPro"/>
</dbReference>
<keyword evidence="5" id="KW-1185">Reference proteome</keyword>
<dbReference type="GO" id="GO:0051123">
    <property type="term" value="P:RNA polymerase II preinitiation complex assembly"/>
    <property type="evidence" value="ECO:0007669"/>
    <property type="project" value="TreeGrafter"/>
</dbReference>
<dbReference type="InterPro" id="IPR022591">
    <property type="entry name" value="TAF1_HAT_dom"/>
</dbReference>
<organism evidence="5 6">
    <name type="scientific">Meloidogyne incognita</name>
    <name type="common">Southern root-knot nematode worm</name>
    <name type="synonym">Oxyuris incognita</name>
    <dbReference type="NCBI Taxonomy" id="6306"/>
    <lineage>
        <taxon>Eukaryota</taxon>
        <taxon>Metazoa</taxon>
        <taxon>Ecdysozoa</taxon>
        <taxon>Nematoda</taxon>
        <taxon>Chromadorea</taxon>
        <taxon>Rhabditida</taxon>
        <taxon>Tylenchina</taxon>
        <taxon>Tylenchomorpha</taxon>
        <taxon>Tylenchoidea</taxon>
        <taxon>Meloidogynidae</taxon>
        <taxon>Meloidogyninae</taxon>
        <taxon>Meloidogyne</taxon>
        <taxon>Meloidogyne incognita group</taxon>
    </lineage>
</organism>
<feature type="region of interest" description="Disordered" evidence="3">
    <location>
        <begin position="1"/>
        <end position="24"/>
    </location>
</feature>
<dbReference type="GO" id="GO:0017025">
    <property type="term" value="F:TBP-class protein binding"/>
    <property type="evidence" value="ECO:0007669"/>
    <property type="project" value="InterPro"/>
</dbReference>
<protein>
    <submittedName>
        <fullName evidence="6">Transcription initiation factor TFIID subunit 1 histone acetyltransferase domain-containing protein</fullName>
    </submittedName>
</protein>
<name>A0A914NFJ4_MELIC</name>
<comment type="subcellular location">
    <subcellularLocation>
        <location evidence="1">Nucleus</location>
    </subcellularLocation>
</comment>
<dbReference type="WBParaSite" id="Minc3s06007g39178">
    <property type="protein sequence ID" value="Minc3s06007g39178"/>
    <property type="gene ID" value="Minc3s06007g39178"/>
</dbReference>
<proteinExistence type="predicted"/>
<evidence type="ECO:0000256" key="2">
    <source>
        <dbReference type="ARBA" id="ARBA00023242"/>
    </source>
</evidence>
<dbReference type="AlphaFoldDB" id="A0A914NFJ4"/>
<dbReference type="PANTHER" id="PTHR13900:SF0">
    <property type="entry name" value="TRANSCRIPTION INITIATION FACTOR TFIID SUBUNIT 1"/>
    <property type="match status" value="1"/>
</dbReference>
<dbReference type="Pfam" id="PF12157">
    <property type="entry name" value="DUF3591"/>
    <property type="match status" value="1"/>
</dbReference>
<evidence type="ECO:0000313" key="5">
    <source>
        <dbReference type="Proteomes" id="UP000887563"/>
    </source>
</evidence>
<reference evidence="6" key="1">
    <citation type="submission" date="2022-11" db="UniProtKB">
        <authorList>
            <consortium name="WormBaseParasite"/>
        </authorList>
    </citation>
    <scope>IDENTIFICATION</scope>
</reference>
<keyword evidence="2" id="KW-0539">Nucleus</keyword>
<dbReference type="GO" id="GO:0005669">
    <property type="term" value="C:transcription factor TFIID complex"/>
    <property type="evidence" value="ECO:0007669"/>
    <property type="project" value="InterPro"/>
</dbReference>
<feature type="region of interest" description="Disordered" evidence="3">
    <location>
        <begin position="438"/>
        <end position="457"/>
    </location>
</feature>
<evidence type="ECO:0000313" key="6">
    <source>
        <dbReference type="WBParaSite" id="Minc3s06007g39178"/>
    </source>
</evidence>
<feature type="domain" description="Transcription initiation factor TFIID subunit 1 histone acetyltransferase" evidence="4">
    <location>
        <begin position="436"/>
        <end position="727"/>
    </location>
</feature>
<dbReference type="GO" id="GO:0004402">
    <property type="term" value="F:histone acetyltransferase activity"/>
    <property type="evidence" value="ECO:0007669"/>
    <property type="project" value="InterPro"/>
</dbReference>
<sequence>MTEEATFVHPGSIPNLVTNNSKNAEKQPIKIPSEFIPPSQRADAPLAAIIPPELDDINPSSLFPDFDHNGILRFSRLFSNTKPSLKEQIWWTSRTFKKKGEKKRSTEQEELAAISNLKMATEGKENREMEEVVEEESKNEKTFKTGWDFKFGELRKKDCQIDEYELLCAENLEELLTKNKQSQQINEEDEESAPPWRFGPAQIWYDRLGVPSNPANFDYGMKRGKMFTSIDGLETPDDKTFLPVNLIHWEDDIIIDGEQEKEKLIKELSSSLLPRCGWIPTSHTRTYKAFMTAWKNKSFIEYLENPTRVTSQSQSGTFSNLTTNVRHSIFPFENFELCNSNWEDDIIWDSSNMPKIPKPKVLSLDYEDDPKMFGMPEDAVQDEGSDGLGSKSYSKVEGGGIKKSKLILAQVFKRQRQEEEEQIETQIAQIADKDPFNLSNDDYYMPKNTAEKTSRSLATNSGIQHSLPAQQIHPIFFPFLTSNTQLRNFHRPKLPGRFLHSLVSSRSGGGAPILSLTRHIRMTNQRRERNLSGEGGGFDIFLMREVHDLSGRDGTLLLMEYSEQFPPLLSQPGMASKIRNYYKRKPTKEQETTEYEFGETSFSHTFPFLGKLTTTSTTTDPSLQVLENNMYRSAIFKHKIPLTDFLLVRTRFGFFLRHFPNLFVVGQEMPLIEVPSPNSKRAKDFGKDFMMSCIYRLFWENDKKPRRVRMDELRRIFPNQDAIIRKKFETNC</sequence>
<evidence type="ECO:0000259" key="4">
    <source>
        <dbReference type="Pfam" id="PF12157"/>
    </source>
</evidence>
<evidence type="ECO:0000256" key="1">
    <source>
        <dbReference type="ARBA" id="ARBA00004123"/>
    </source>
</evidence>
<accession>A0A914NFJ4</accession>
<evidence type="ECO:0000256" key="3">
    <source>
        <dbReference type="SAM" id="MobiDB-lite"/>
    </source>
</evidence>
<dbReference type="PANTHER" id="PTHR13900">
    <property type="entry name" value="TRANSCRIPTION INITIATION FACTOR TFIID"/>
    <property type="match status" value="1"/>
</dbReference>
<dbReference type="Proteomes" id="UP000887563">
    <property type="component" value="Unplaced"/>
</dbReference>
<dbReference type="InterPro" id="IPR040240">
    <property type="entry name" value="TAF1"/>
</dbReference>